<evidence type="ECO:0000256" key="6">
    <source>
        <dbReference type="ARBA" id="ARBA00022840"/>
    </source>
</evidence>
<dbReference type="SUPFAM" id="SSF52540">
    <property type="entry name" value="P-loop containing nucleoside triphosphate hydrolases"/>
    <property type="match status" value="1"/>
</dbReference>
<evidence type="ECO:0000313" key="12">
    <source>
        <dbReference type="Proteomes" id="UP000004736"/>
    </source>
</evidence>
<keyword evidence="5" id="KW-0547">Nucleotide-binding</keyword>
<dbReference type="GO" id="GO:0005524">
    <property type="term" value="F:ATP binding"/>
    <property type="evidence" value="ECO:0007669"/>
    <property type="project" value="UniProtKB-KW"/>
</dbReference>
<dbReference type="OrthoDB" id="9799337at2"/>
<dbReference type="InterPro" id="IPR027417">
    <property type="entry name" value="P-loop_NTPase"/>
</dbReference>
<dbReference type="HOGENOM" id="CLU_000604_1_11_9"/>
<evidence type="ECO:0000259" key="10">
    <source>
        <dbReference type="PROSITE" id="PS50893"/>
    </source>
</evidence>
<dbReference type="STRING" id="592028.GCWU000321_00109"/>
<dbReference type="PROSITE" id="PS00211">
    <property type="entry name" value="ABC_TRANSPORTER_1"/>
    <property type="match status" value="1"/>
</dbReference>
<evidence type="ECO:0000256" key="3">
    <source>
        <dbReference type="ARBA" id="ARBA00022475"/>
    </source>
</evidence>
<name>C9LL30_9FIRM</name>
<feature type="domain" description="ABC transporter" evidence="10">
    <location>
        <begin position="6"/>
        <end position="242"/>
    </location>
</feature>
<dbReference type="GO" id="GO:0005886">
    <property type="term" value="C:plasma membrane"/>
    <property type="evidence" value="ECO:0007669"/>
    <property type="project" value="UniProtKB-SubCell"/>
</dbReference>
<dbReference type="InterPro" id="IPR017871">
    <property type="entry name" value="ABC_transporter-like_CS"/>
</dbReference>
<keyword evidence="6 11" id="KW-0067">ATP-binding</keyword>
<dbReference type="AlphaFoldDB" id="C9LL30"/>
<dbReference type="SMART" id="SM00382">
    <property type="entry name" value="AAA"/>
    <property type="match status" value="1"/>
</dbReference>
<dbReference type="InterPro" id="IPR003439">
    <property type="entry name" value="ABC_transporter-like_ATP-bd"/>
</dbReference>
<evidence type="ECO:0000313" key="11">
    <source>
        <dbReference type="EMBL" id="EEW96171.1"/>
    </source>
</evidence>
<evidence type="ECO:0000256" key="7">
    <source>
        <dbReference type="ARBA" id="ARBA00023004"/>
    </source>
</evidence>
<keyword evidence="7" id="KW-0408">Iron</keyword>
<evidence type="ECO:0000256" key="4">
    <source>
        <dbReference type="ARBA" id="ARBA00022496"/>
    </source>
</evidence>
<dbReference type="PANTHER" id="PTHR42771">
    <property type="entry name" value="IRON(3+)-HYDROXAMATE IMPORT ATP-BINDING PROTEIN FHUC"/>
    <property type="match status" value="1"/>
</dbReference>
<keyword evidence="8" id="KW-0406">Ion transport</keyword>
<comment type="caution">
    <text evidence="11">The sequence shown here is derived from an EMBL/GenBank/DDBJ whole genome shotgun (WGS) entry which is preliminary data.</text>
</comment>
<evidence type="ECO:0000256" key="1">
    <source>
        <dbReference type="ARBA" id="ARBA00004202"/>
    </source>
</evidence>
<evidence type="ECO:0000256" key="2">
    <source>
        <dbReference type="ARBA" id="ARBA00022448"/>
    </source>
</evidence>
<protein>
    <submittedName>
        <fullName evidence="11">ABC transporter, ATP-binding protein</fullName>
    </submittedName>
</protein>
<proteinExistence type="predicted"/>
<dbReference type="PANTHER" id="PTHR42771:SF4">
    <property type="entry name" value="IRON(3+)-HYDROXAMATE IMPORT ATP-BINDING PROTEIN FHUC"/>
    <property type="match status" value="1"/>
</dbReference>
<dbReference type="GeneID" id="78276868"/>
<reference evidence="11" key="1">
    <citation type="submission" date="2009-09" db="EMBL/GenBank/DDBJ databases">
        <authorList>
            <person name="Weinstock G."/>
            <person name="Sodergren E."/>
            <person name="Clifton S."/>
            <person name="Fulton L."/>
            <person name="Fulton B."/>
            <person name="Courtney L."/>
            <person name="Fronick C."/>
            <person name="Harrison M."/>
            <person name="Strong C."/>
            <person name="Farmer C."/>
            <person name="Delahaunty K."/>
            <person name="Markovic C."/>
            <person name="Hall O."/>
            <person name="Minx P."/>
            <person name="Tomlinson C."/>
            <person name="Mitreva M."/>
            <person name="Nelson J."/>
            <person name="Hou S."/>
            <person name="Wollam A."/>
            <person name="Pepin K.H."/>
            <person name="Johnson M."/>
            <person name="Bhonagiri V."/>
            <person name="Nash W.E."/>
            <person name="Warren W."/>
            <person name="Chinwalla A."/>
            <person name="Mardis E.R."/>
            <person name="Wilson R.K."/>
        </authorList>
    </citation>
    <scope>NUCLEOTIDE SEQUENCE [LARGE SCALE GENOMIC DNA]</scope>
    <source>
        <strain evidence="11">DSM 15470</strain>
    </source>
</reference>
<dbReference type="Gene3D" id="3.40.50.300">
    <property type="entry name" value="P-loop containing nucleotide triphosphate hydrolases"/>
    <property type="match status" value="1"/>
</dbReference>
<dbReference type="FunFam" id="3.40.50.300:FF:000134">
    <property type="entry name" value="Iron-enterobactin ABC transporter ATP-binding protein"/>
    <property type="match status" value="1"/>
</dbReference>
<evidence type="ECO:0000256" key="9">
    <source>
        <dbReference type="ARBA" id="ARBA00023136"/>
    </source>
</evidence>
<keyword evidence="4" id="KW-0410">Iron transport</keyword>
<evidence type="ECO:0000256" key="5">
    <source>
        <dbReference type="ARBA" id="ARBA00022741"/>
    </source>
</evidence>
<dbReference type="Proteomes" id="UP000004736">
    <property type="component" value="Unassembled WGS sequence"/>
</dbReference>
<dbReference type="GO" id="GO:0016887">
    <property type="term" value="F:ATP hydrolysis activity"/>
    <property type="evidence" value="ECO:0007669"/>
    <property type="project" value="InterPro"/>
</dbReference>
<keyword evidence="3" id="KW-1003">Cell membrane</keyword>
<dbReference type="EMBL" id="ACIM02000001">
    <property type="protein sequence ID" value="EEW96171.1"/>
    <property type="molecule type" value="Genomic_DNA"/>
</dbReference>
<comment type="subcellular location">
    <subcellularLocation>
        <location evidence="1">Cell membrane</location>
        <topology evidence="1">Peripheral membrane protein</topology>
    </subcellularLocation>
</comment>
<organism evidence="11 12">
    <name type="scientific">Dialister invisus DSM 15470</name>
    <dbReference type="NCBI Taxonomy" id="592028"/>
    <lineage>
        <taxon>Bacteria</taxon>
        <taxon>Bacillati</taxon>
        <taxon>Bacillota</taxon>
        <taxon>Negativicutes</taxon>
        <taxon>Veillonellales</taxon>
        <taxon>Veillonellaceae</taxon>
        <taxon>Dialister</taxon>
    </lineage>
</organism>
<keyword evidence="2" id="KW-0813">Transport</keyword>
<accession>C9LL30</accession>
<dbReference type="InterPro" id="IPR003593">
    <property type="entry name" value="AAA+_ATPase"/>
</dbReference>
<evidence type="ECO:0000256" key="8">
    <source>
        <dbReference type="ARBA" id="ARBA00023065"/>
    </source>
</evidence>
<dbReference type="Pfam" id="PF00005">
    <property type="entry name" value="ABC_tran"/>
    <property type="match status" value="1"/>
</dbReference>
<dbReference type="CDD" id="cd03214">
    <property type="entry name" value="ABC_Iron-Siderophores_B12_Hemin"/>
    <property type="match status" value="1"/>
</dbReference>
<dbReference type="eggNOG" id="COG1120">
    <property type="taxonomic scope" value="Bacteria"/>
</dbReference>
<keyword evidence="12" id="KW-1185">Reference proteome</keyword>
<gene>
    <name evidence="11" type="ORF">GCWU000321_00109</name>
</gene>
<dbReference type="InterPro" id="IPR051535">
    <property type="entry name" value="Siderophore_ABC-ATPase"/>
</dbReference>
<dbReference type="GO" id="GO:0006826">
    <property type="term" value="P:iron ion transport"/>
    <property type="evidence" value="ECO:0007669"/>
    <property type="project" value="UniProtKB-KW"/>
</dbReference>
<dbReference type="RefSeq" id="WP_007069104.1">
    <property type="nucleotide sequence ID" value="NZ_GG698602.1"/>
</dbReference>
<dbReference type="PROSITE" id="PS50893">
    <property type="entry name" value="ABC_TRANSPORTER_2"/>
    <property type="match status" value="1"/>
</dbReference>
<sequence>MGDIAIKISDVHLAFGKNRVLRGVSGQIKKGSIVTFLGRNGCGKSTLLKIVTGNLKPDVGRVEVAEKELSSFHTNEMARQVAFLPQVHEIPKDMTAEELVSCGRYPYQHWWTGVSTHDRDVIRSAMQRTNTLHLKDRLAANLSGGERQRIWIAMALAQEPKILILDEPTTYLDICHQLEVLELVSKLNREENITIIMVLHDINQAVRYSSEIFVLENGIIERQGTPIDVMTHDAIADIFEVDADVEMRRGRPSISINGLLD</sequence>
<keyword evidence="9" id="KW-0472">Membrane</keyword>